<dbReference type="InterPro" id="IPR000782">
    <property type="entry name" value="FAS1_domain"/>
</dbReference>
<dbReference type="PANTHER" id="PTHR10900:SF77">
    <property type="entry name" value="FI19380P1"/>
    <property type="match status" value="1"/>
</dbReference>
<dbReference type="Proteomes" id="UP001219355">
    <property type="component" value="Chromosome 2"/>
</dbReference>
<name>A0AAF0DHF5_9EURO</name>
<dbReference type="InterPro" id="IPR036378">
    <property type="entry name" value="FAS1_dom_sf"/>
</dbReference>
<dbReference type="PROSITE" id="PS50213">
    <property type="entry name" value="FAS1"/>
    <property type="match status" value="2"/>
</dbReference>
<feature type="chain" id="PRO_5042057430" description="FAS1 domain-containing protein" evidence="1">
    <location>
        <begin position="21"/>
        <end position="385"/>
    </location>
</feature>
<dbReference type="EMBL" id="CP120628">
    <property type="protein sequence ID" value="WEW58637.1"/>
    <property type="molecule type" value="Genomic_DNA"/>
</dbReference>
<evidence type="ECO:0000313" key="4">
    <source>
        <dbReference type="Proteomes" id="UP001219355"/>
    </source>
</evidence>
<keyword evidence="1" id="KW-0732">Signal</keyword>
<dbReference type="InterPro" id="IPR050904">
    <property type="entry name" value="Adhesion/Biosynth-related"/>
</dbReference>
<dbReference type="GO" id="GO:0000329">
    <property type="term" value="C:fungal-type vacuole membrane"/>
    <property type="evidence" value="ECO:0007669"/>
    <property type="project" value="TreeGrafter"/>
</dbReference>
<dbReference type="Gene3D" id="2.30.180.10">
    <property type="entry name" value="FAS1 domain"/>
    <property type="match status" value="2"/>
</dbReference>
<dbReference type="PANTHER" id="PTHR10900">
    <property type="entry name" value="PERIOSTIN-RELATED"/>
    <property type="match status" value="1"/>
</dbReference>
<protein>
    <recommendedName>
        <fullName evidence="2">FAS1 domain-containing protein</fullName>
    </recommendedName>
</protein>
<keyword evidence="4" id="KW-1185">Reference proteome</keyword>
<dbReference type="GO" id="GO:0016236">
    <property type="term" value="P:macroautophagy"/>
    <property type="evidence" value="ECO:0007669"/>
    <property type="project" value="TreeGrafter"/>
</dbReference>
<dbReference type="AlphaFoldDB" id="A0AAF0DHF5"/>
<reference evidence="3" key="1">
    <citation type="submission" date="2023-03" db="EMBL/GenBank/DDBJ databases">
        <title>Emydomyces testavorans Genome Sequence.</title>
        <authorList>
            <person name="Hoyer L."/>
        </authorList>
    </citation>
    <scope>NUCLEOTIDE SEQUENCE</scope>
    <source>
        <strain evidence="3">16-2883</strain>
    </source>
</reference>
<gene>
    <name evidence="3" type="ORF">PRK78_004105</name>
</gene>
<dbReference type="Pfam" id="PF02469">
    <property type="entry name" value="Fasciclin"/>
    <property type="match status" value="2"/>
</dbReference>
<dbReference type="SUPFAM" id="SSF82153">
    <property type="entry name" value="FAS1 domain"/>
    <property type="match status" value="2"/>
</dbReference>
<proteinExistence type="predicted"/>
<feature type="domain" description="FAS1" evidence="2">
    <location>
        <begin position="20"/>
        <end position="200"/>
    </location>
</feature>
<feature type="signal peptide" evidence="1">
    <location>
        <begin position="1"/>
        <end position="20"/>
    </location>
</feature>
<evidence type="ECO:0000256" key="1">
    <source>
        <dbReference type="SAM" id="SignalP"/>
    </source>
</evidence>
<organism evidence="3 4">
    <name type="scientific">Emydomyces testavorans</name>
    <dbReference type="NCBI Taxonomy" id="2070801"/>
    <lineage>
        <taxon>Eukaryota</taxon>
        <taxon>Fungi</taxon>
        <taxon>Dikarya</taxon>
        <taxon>Ascomycota</taxon>
        <taxon>Pezizomycotina</taxon>
        <taxon>Eurotiomycetes</taxon>
        <taxon>Eurotiomycetidae</taxon>
        <taxon>Onygenales</taxon>
        <taxon>Nannizziopsiaceae</taxon>
        <taxon>Emydomyces</taxon>
    </lineage>
</organism>
<accession>A0AAF0DHF5</accession>
<evidence type="ECO:0000259" key="2">
    <source>
        <dbReference type="PROSITE" id="PS50213"/>
    </source>
</evidence>
<sequence length="385" mass="41912">MLVHVKQIHILLFLPAISVAQSLTEAIAGYPPLSDFNSLLRQTPNLAPLLTSPSQGNSSQNYTVLVPSNKAFDDYRAKYGADITGLPVPDLQAIIKYHILEQALPSAELLTAPPPRLVVPTELTAEQYNNRSAGADIQTAVKNENANGQVVIFKVQSQKGGSKRQNKDISVSSGLYDSSKITILDGTWSHGIFQMIDSFLTLPRQCTTTMRTGNLTALERALNRTQLASTLDHLANVTCIGPTNSAFSQAGDPDKTADSGDLVKALTFHTLTQPVYTNFLKDGQEFRTVSNATVRVTVNATGIWFNDAKLVTENVLTNNGVIQVVDKVSLVKANHPSIITFSTLMYGYQGNVTAPDIFNNPERVVADGIEKCFPITYVIRSITEF</sequence>
<dbReference type="SMART" id="SM00554">
    <property type="entry name" value="FAS1"/>
    <property type="match status" value="2"/>
</dbReference>
<feature type="domain" description="FAS1" evidence="2">
    <location>
        <begin position="202"/>
        <end position="329"/>
    </location>
</feature>
<evidence type="ECO:0000313" key="3">
    <source>
        <dbReference type="EMBL" id="WEW58637.1"/>
    </source>
</evidence>